<dbReference type="InterPro" id="IPR003137">
    <property type="entry name" value="PA_domain"/>
</dbReference>
<dbReference type="PRINTS" id="PR00449">
    <property type="entry name" value="RASTRNSFRMNG"/>
</dbReference>
<organism evidence="10 11">
    <name type="scientific">Pythium insidiosum</name>
    <name type="common">Pythiosis disease agent</name>
    <dbReference type="NCBI Taxonomy" id="114742"/>
    <lineage>
        <taxon>Eukaryota</taxon>
        <taxon>Sar</taxon>
        <taxon>Stramenopiles</taxon>
        <taxon>Oomycota</taxon>
        <taxon>Peronosporomycetes</taxon>
        <taxon>Pythiales</taxon>
        <taxon>Pythiaceae</taxon>
        <taxon>Pythium</taxon>
    </lineage>
</organism>
<keyword evidence="6" id="KW-0863">Zinc-finger</keyword>
<evidence type="ECO:0000256" key="1">
    <source>
        <dbReference type="ARBA" id="ARBA00004370"/>
    </source>
</evidence>
<accession>A0AAD5Q5H7</accession>
<dbReference type="SMART" id="SM00184">
    <property type="entry name" value="RING"/>
    <property type="match status" value="1"/>
</dbReference>
<dbReference type="GO" id="GO:0005525">
    <property type="term" value="F:GTP binding"/>
    <property type="evidence" value="ECO:0007669"/>
    <property type="project" value="InterPro"/>
</dbReference>
<dbReference type="CDD" id="cd16454">
    <property type="entry name" value="RING-H2_PA-TM-RING"/>
    <property type="match status" value="1"/>
</dbReference>
<name>A0AAD5Q5H7_PYTIN</name>
<dbReference type="Gene3D" id="3.40.50.300">
    <property type="entry name" value="P-loop containing nucleotide triphosphate hydrolases"/>
    <property type="match status" value="1"/>
</dbReference>
<feature type="transmembrane region" description="Helical" evidence="8">
    <location>
        <begin position="570"/>
        <end position="595"/>
    </location>
</feature>
<dbReference type="AlphaFoldDB" id="A0AAD5Q5H7"/>
<dbReference type="FunFam" id="3.40.50.300:FF:001447">
    <property type="entry name" value="Ras-related protein Rab-1B"/>
    <property type="match status" value="1"/>
</dbReference>
<dbReference type="InterPro" id="IPR005225">
    <property type="entry name" value="Small_GTP-bd"/>
</dbReference>
<dbReference type="GO" id="GO:0003924">
    <property type="term" value="F:GTPase activity"/>
    <property type="evidence" value="ECO:0007669"/>
    <property type="project" value="InterPro"/>
</dbReference>
<dbReference type="Gene3D" id="3.50.30.30">
    <property type="match status" value="1"/>
</dbReference>
<keyword evidence="4 8" id="KW-1133">Transmembrane helix</keyword>
<dbReference type="Pfam" id="PF02225">
    <property type="entry name" value="PA"/>
    <property type="match status" value="1"/>
</dbReference>
<dbReference type="SUPFAM" id="SSF52025">
    <property type="entry name" value="PA domain"/>
    <property type="match status" value="1"/>
</dbReference>
<feature type="domain" description="RING-type" evidence="9">
    <location>
        <begin position="668"/>
        <end position="710"/>
    </location>
</feature>
<protein>
    <recommendedName>
        <fullName evidence="9">RING-type domain-containing protein</fullName>
    </recommendedName>
</protein>
<dbReference type="SMART" id="SM00173">
    <property type="entry name" value="RAS"/>
    <property type="match status" value="1"/>
</dbReference>
<feature type="region of interest" description="Disordered" evidence="7">
    <location>
        <begin position="403"/>
        <end position="430"/>
    </location>
</feature>
<comment type="similarity">
    <text evidence="2">Belongs to the small GTPase superfamily. Rab family.</text>
</comment>
<feature type="transmembrane region" description="Helical" evidence="8">
    <location>
        <begin position="745"/>
        <end position="770"/>
    </location>
</feature>
<evidence type="ECO:0000313" key="11">
    <source>
        <dbReference type="Proteomes" id="UP001209570"/>
    </source>
</evidence>
<dbReference type="InterPro" id="IPR046450">
    <property type="entry name" value="PA_dom_sf"/>
</dbReference>
<evidence type="ECO:0000256" key="8">
    <source>
        <dbReference type="SAM" id="Phobius"/>
    </source>
</evidence>
<dbReference type="InterPro" id="IPR001841">
    <property type="entry name" value="Znf_RING"/>
</dbReference>
<evidence type="ECO:0000256" key="7">
    <source>
        <dbReference type="SAM" id="MobiDB-lite"/>
    </source>
</evidence>
<dbReference type="InterPro" id="IPR050209">
    <property type="entry name" value="Rab_GTPases_membrane_traffic"/>
</dbReference>
<dbReference type="Gene3D" id="3.30.40.10">
    <property type="entry name" value="Zinc/RING finger domain, C3HC4 (zinc finger)"/>
    <property type="match status" value="1"/>
</dbReference>
<dbReference type="Proteomes" id="UP001209570">
    <property type="component" value="Unassembled WGS sequence"/>
</dbReference>
<evidence type="ECO:0000256" key="5">
    <source>
        <dbReference type="ARBA" id="ARBA00023136"/>
    </source>
</evidence>
<proteinExistence type="inferred from homology"/>
<dbReference type="GO" id="GO:0008270">
    <property type="term" value="F:zinc ion binding"/>
    <property type="evidence" value="ECO:0007669"/>
    <property type="project" value="UniProtKB-KW"/>
</dbReference>
<dbReference type="GO" id="GO:0016020">
    <property type="term" value="C:membrane"/>
    <property type="evidence" value="ECO:0007669"/>
    <property type="project" value="UniProtKB-SubCell"/>
</dbReference>
<comment type="caution">
    <text evidence="10">The sequence shown here is derived from an EMBL/GenBank/DDBJ whole genome shotgun (WGS) entry which is preliminary data.</text>
</comment>
<comment type="subcellular location">
    <subcellularLocation>
        <location evidence="1">Membrane</location>
    </subcellularLocation>
</comment>
<dbReference type="CDD" id="cd04818">
    <property type="entry name" value="PA_subtilisin_1"/>
    <property type="match status" value="1"/>
</dbReference>
<gene>
    <name evidence="10" type="ORF">P43SY_002498</name>
</gene>
<dbReference type="SUPFAM" id="SSF57850">
    <property type="entry name" value="RING/U-box"/>
    <property type="match status" value="1"/>
</dbReference>
<reference evidence="10" key="1">
    <citation type="submission" date="2021-12" db="EMBL/GenBank/DDBJ databases">
        <title>Prjna785345.</title>
        <authorList>
            <person name="Rujirawat T."/>
            <person name="Krajaejun T."/>
        </authorList>
    </citation>
    <scope>NUCLEOTIDE SEQUENCE</scope>
    <source>
        <strain evidence="10">Pi057C3</strain>
    </source>
</reference>
<dbReference type="NCBIfam" id="TIGR00231">
    <property type="entry name" value="small_GTP"/>
    <property type="match status" value="1"/>
</dbReference>
<dbReference type="Pfam" id="PF00071">
    <property type="entry name" value="Ras"/>
    <property type="match status" value="1"/>
</dbReference>
<dbReference type="SMART" id="SM00175">
    <property type="entry name" value="RAB"/>
    <property type="match status" value="1"/>
</dbReference>
<dbReference type="PROSITE" id="PS50089">
    <property type="entry name" value="ZF_RING_2"/>
    <property type="match status" value="1"/>
</dbReference>
<dbReference type="InterPro" id="IPR001806">
    <property type="entry name" value="Small_GTPase"/>
</dbReference>
<dbReference type="PROSITE" id="PS51419">
    <property type="entry name" value="RAB"/>
    <property type="match status" value="1"/>
</dbReference>
<keyword evidence="11" id="KW-1185">Reference proteome</keyword>
<dbReference type="SUPFAM" id="SSF52540">
    <property type="entry name" value="P-loop containing nucleoside triphosphate hydrolases"/>
    <property type="match status" value="1"/>
</dbReference>
<keyword evidence="6" id="KW-0862">Zinc</keyword>
<dbReference type="Pfam" id="PF13639">
    <property type="entry name" value="zf-RING_2"/>
    <property type="match status" value="1"/>
</dbReference>
<evidence type="ECO:0000256" key="6">
    <source>
        <dbReference type="PROSITE-ProRule" id="PRU00175"/>
    </source>
</evidence>
<evidence type="ECO:0000256" key="3">
    <source>
        <dbReference type="ARBA" id="ARBA00022692"/>
    </source>
</evidence>
<dbReference type="PROSITE" id="PS51421">
    <property type="entry name" value="RAS"/>
    <property type="match status" value="1"/>
</dbReference>
<keyword evidence="6" id="KW-0479">Metal-binding</keyword>
<keyword evidence="5 8" id="KW-0472">Membrane</keyword>
<feature type="region of interest" description="Disordered" evidence="7">
    <location>
        <begin position="1"/>
        <end position="25"/>
    </location>
</feature>
<evidence type="ECO:0000256" key="2">
    <source>
        <dbReference type="ARBA" id="ARBA00006270"/>
    </source>
</evidence>
<dbReference type="InterPro" id="IPR027417">
    <property type="entry name" value="P-loop_NTPase"/>
</dbReference>
<sequence>MATAADAAALPPPVLRSPRGSQHGSFAQAPFATEADKAQTYLPWKIAFRVQFHTEKLGLRFHPAQFPDTGNGIYTIRVLEINKHPTGTGPVEQYNSSLKAGQEHLELRPGLYLTHINETHLLSMPCDKIIQALQTTPRPITLRFVDVEAGVVTPHELLDSLRIDPDPAATAGAASPSPAVSPAKAAITAALAPPQEPMFSPTSGSPLYKIILLGTTGVGKSSVLAVGVNGDGAYTERRPATLEAEFGSFEIPDPDLSKPTKIKARIWDTAGQERFRAITRSHYRRADGALLVYDVADPESFDKLGEWLKTLRETAGDSLKSIMVVENKIDQLPDAGSRPSDFVQESVVQAFCKEQGLLFARTSAKMNASAFKWDGQKVSEAISTLLLHIHATALARGVVKTGTGAGGEQATAGELSTRRGPSEGDNSGEFTDREALRQGAMTNKEIVAANPLDACAPLTNAADLHGRVALVRRGECNFVRKVWHAQLAGAAGVVVMDDAARSEPPHHIIMQRDENASLLTIPGVFVAYRDGERLMHLMQRAAPWSPVRITANDRGELPKDKTQYRVLKRAVAYIFLVSAVCALSSGLSIISSFLFTRLGNAWRTRVTRRLPVMHYRPGLQRELLEHAAHDAHVLDRIYFDDDLETTSHLGAAFDAHASTSSLEPPESCSICLDDFEVGAALKVLPCQHSFHVECIDPWLETRSGCCPLCKQDAISAFDDAPKSFLGVTLPAIGQILRQEHWVHSFLLMLPASLVSCLIVNSAASIIRSFWP</sequence>
<evidence type="ECO:0000259" key="9">
    <source>
        <dbReference type="PROSITE" id="PS50089"/>
    </source>
</evidence>
<keyword evidence="3 8" id="KW-0812">Transmembrane</keyword>
<dbReference type="CDD" id="cd00154">
    <property type="entry name" value="Rab"/>
    <property type="match status" value="1"/>
</dbReference>
<dbReference type="PANTHER" id="PTHR47979">
    <property type="entry name" value="DRAB11-RELATED"/>
    <property type="match status" value="1"/>
</dbReference>
<dbReference type="InterPro" id="IPR013083">
    <property type="entry name" value="Znf_RING/FYVE/PHD"/>
</dbReference>
<dbReference type="EMBL" id="JAKCXM010000379">
    <property type="protein sequence ID" value="KAJ0394857.1"/>
    <property type="molecule type" value="Genomic_DNA"/>
</dbReference>
<evidence type="ECO:0000256" key="4">
    <source>
        <dbReference type="ARBA" id="ARBA00022989"/>
    </source>
</evidence>
<evidence type="ECO:0000313" key="10">
    <source>
        <dbReference type="EMBL" id="KAJ0394857.1"/>
    </source>
</evidence>